<keyword evidence="10 12" id="KW-0594">Phospholipid biosynthesis</keyword>
<dbReference type="PANTHER" id="PTHR21248">
    <property type="entry name" value="CARDIOLIPIN SYNTHASE"/>
    <property type="match status" value="1"/>
</dbReference>
<feature type="active site" evidence="12">
    <location>
        <position position="221"/>
    </location>
</feature>
<feature type="active site" evidence="12">
    <location>
        <position position="404"/>
    </location>
</feature>
<feature type="domain" description="PLD phosphodiesterase" evidence="14">
    <location>
        <begin position="216"/>
        <end position="243"/>
    </location>
</feature>
<dbReference type="EMBL" id="SLYC01000002">
    <property type="protein sequence ID" value="TCQ07108.1"/>
    <property type="molecule type" value="Genomic_DNA"/>
</dbReference>
<keyword evidence="7 12" id="KW-1133">Transmembrane helix</keyword>
<reference evidence="15 16" key="1">
    <citation type="submission" date="2019-03" db="EMBL/GenBank/DDBJ databases">
        <title>Genomic Encyclopedia of Type Strains, Phase IV (KMG-IV): sequencing the most valuable type-strain genomes for metagenomic binning, comparative biology and taxonomic classification.</title>
        <authorList>
            <person name="Goeker M."/>
        </authorList>
    </citation>
    <scope>NUCLEOTIDE SEQUENCE [LARGE SCALE GENOMIC DNA]</scope>
    <source>
        <strain evidence="15 16">DSM 100013</strain>
    </source>
</reference>
<dbReference type="Gene3D" id="3.30.870.10">
    <property type="entry name" value="Endonuclease Chain A"/>
    <property type="match status" value="2"/>
</dbReference>
<feature type="active site" evidence="12">
    <location>
        <position position="397"/>
    </location>
</feature>
<keyword evidence="5 12" id="KW-0812">Transmembrane</keyword>
<dbReference type="Proteomes" id="UP000295504">
    <property type="component" value="Unassembled WGS sequence"/>
</dbReference>
<comment type="function">
    <text evidence="12">Catalyzes the reversible phosphatidyl group transfer from one phosphatidylglycerol molecule to another to form cardiolipin (CL) (diphosphatidylglycerol) and glycerol.</text>
</comment>
<keyword evidence="2 12" id="KW-1003">Cell membrane</keyword>
<comment type="caution">
    <text evidence="15">The sequence shown here is derived from an EMBL/GenBank/DDBJ whole genome shotgun (WGS) entry which is preliminary data.</text>
</comment>
<evidence type="ECO:0000256" key="3">
    <source>
        <dbReference type="ARBA" id="ARBA00022516"/>
    </source>
</evidence>
<evidence type="ECO:0000256" key="2">
    <source>
        <dbReference type="ARBA" id="ARBA00022475"/>
    </source>
</evidence>
<evidence type="ECO:0000259" key="14">
    <source>
        <dbReference type="PROSITE" id="PS50035"/>
    </source>
</evidence>
<accession>A0A4R2TT86</accession>
<sequence length="479" mass="55180">MNAFSSFTWLFTIVVIFVSILIVLDNRNSSRTVAWLLILIFVPVLGLFLYLYIGQNHRKKKTFKIKQKQDYRILKNLLGAQVFFLKYVDYLNSGDGSVKEKVIPLLINNADSPITTNNDVKILLNGDETFKEIIRAIKCAKHHIHMEYFIIKDSDIGRRIQTHLIKKAKEGVEVRLIYDAVGSWELNKDFFKPMIEVGIKVKAFLPVTLPFFGSRLNYRNHRKVLVVDGKIGFLGGLNVGDEYLGKEKKFGFWRDTHLKITGEAIYVLQVIFLRDWFFVSKEELESKEYFPSQGYCGITPVQITASGPDVYWQSIHQGIFTAISSANKCIYITTPYLVPDESILLALKTAALRGVDVRVLMPHKPDHRTVFCASKSYYMELLETGVKIYQYKKGFIHSKTIVIDDDFTTIGTTNIDIRSFQLNFEVNAFVYNSEISAEMKKHYFEDLKDSTEITLEELSKRSVFDRMKESLARLFSPIL</sequence>
<organism evidence="15 16">
    <name type="scientific">Serpentinicella alkaliphila</name>
    <dbReference type="NCBI Taxonomy" id="1734049"/>
    <lineage>
        <taxon>Bacteria</taxon>
        <taxon>Bacillati</taxon>
        <taxon>Bacillota</taxon>
        <taxon>Clostridia</taxon>
        <taxon>Peptostreptococcales</taxon>
        <taxon>Natronincolaceae</taxon>
        <taxon>Serpentinicella</taxon>
    </lineage>
</organism>
<evidence type="ECO:0000313" key="16">
    <source>
        <dbReference type="Proteomes" id="UP000295504"/>
    </source>
</evidence>
<evidence type="ECO:0000256" key="8">
    <source>
        <dbReference type="ARBA" id="ARBA00023098"/>
    </source>
</evidence>
<feature type="transmembrane region" description="Helical" evidence="12">
    <location>
        <begin position="6"/>
        <end position="24"/>
    </location>
</feature>
<dbReference type="InterPro" id="IPR027379">
    <property type="entry name" value="CLS_N"/>
</dbReference>
<dbReference type="GO" id="GO:0005886">
    <property type="term" value="C:plasma membrane"/>
    <property type="evidence" value="ECO:0007669"/>
    <property type="project" value="UniProtKB-SubCell"/>
</dbReference>
<dbReference type="NCBIfam" id="TIGR04265">
    <property type="entry name" value="bac_cardiolipin"/>
    <property type="match status" value="1"/>
</dbReference>
<evidence type="ECO:0000256" key="10">
    <source>
        <dbReference type="ARBA" id="ARBA00023209"/>
    </source>
</evidence>
<evidence type="ECO:0000256" key="7">
    <source>
        <dbReference type="ARBA" id="ARBA00022989"/>
    </source>
</evidence>
<gene>
    <name evidence="15" type="ORF">EDD79_1002104</name>
</gene>
<comment type="catalytic activity">
    <reaction evidence="12">
        <text>2 a 1,2-diacyl-sn-glycero-3-phospho-(1'-sn-glycerol) = a cardiolipin + glycerol</text>
        <dbReference type="Rhea" id="RHEA:31451"/>
        <dbReference type="ChEBI" id="CHEBI:17754"/>
        <dbReference type="ChEBI" id="CHEBI:62237"/>
        <dbReference type="ChEBI" id="CHEBI:64716"/>
    </reaction>
</comment>
<feature type="active site" evidence="12">
    <location>
        <position position="399"/>
    </location>
</feature>
<comment type="subcellular location">
    <subcellularLocation>
        <location evidence="1 12">Cell membrane</location>
        <topology evidence="1 12">Multi-pass membrane protein</topology>
    </subcellularLocation>
</comment>
<dbReference type="AlphaFoldDB" id="A0A4R2TT86"/>
<dbReference type="EC" id="2.7.8.-" evidence="12 13"/>
<evidence type="ECO:0000256" key="5">
    <source>
        <dbReference type="ARBA" id="ARBA00022692"/>
    </source>
</evidence>
<dbReference type="CDD" id="cd09112">
    <property type="entry name" value="PLDc_CLS_2"/>
    <property type="match status" value="1"/>
</dbReference>
<keyword evidence="11 12" id="KW-1208">Phospholipid metabolism</keyword>
<dbReference type="FunFam" id="3.30.870.10:FF:000014">
    <property type="entry name" value="Cardiolipin synthase"/>
    <property type="match status" value="1"/>
</dbReference>
<dbReference type="SMART" id="SM00155">
    <property type="entry name" value="PLDc"/>
    <property type="match status" value="2"/>
</dbReference>
<dbReference type="CDD" id="cd09110">
    <property type="entry name" value="PLDc_CLS_1"/>
    <property type="match status" value="1"/>
</dbReference>
<comment type="similarity">
    <text evidence="12">Belongs to the phospholipase D family. Cardiolipin synthase subfamily.</text>
</comment>
<feature type="active site" evidence="12">
    <location>
        <position position="223"/>
    </location>
</feature>
<keyword evidence="8 12" id="KW-0443">Lipid metabolism</keyword>
<dbReference type="PANTHER" id="PTHR21248:SF20">
    <property type="entry name" value="CARDIOLIPIN SYNTHASE YWIE-RELATED"/>
    <property type="match status" value="1"/>
</dbReference>
<keyword evidence="6" id="KW-0677">Repeat</keyword>
<dbReference type="InterPro" id="IPR022924">
    <property type="entry name" value="Cardiolipin_synthase"/>
</dbReference>
<feature type="domain" description="PLD phosphodiesterase" evidence="14">
    <location>
        <begin position="392"/>
        <end position="419"/>
    </location>
</feature>
<evidence type="ECO:0000256" key="11">
    <source>
        <dbReference type="ARBA" id="ARBA00023264"/>
    </source>
</evidence>
<dbReference type="HAMAP" id="MF_01916">
    <property type="entry name" value="Cardiolipin_synth_Cls"/>
    <property type="match status" value="1"/>
</dbReference>
<proteinExistence type="inferred from homology"/>
<keyword evidence="3 12" id="KW-0444">Lipid biosynthesis</keyword>
<evidence type="ECO:0000256" key="6">
    <source>
        <dbReference type="ARBA" id="ARBA00022737"/>
    </source>
</evidence>
<feature type="active site" evidence="12">
    <location>
        <position position="228"/>
    </location>
</feature>
<dbReference type="OrthoDB" id="9762009at2"/>
<dbReference type="InterPro" id="IPR025202">
    <property type="entry name" value="PLD-like_dom"/>
</dbReference>
<dbReference type="Pfam" id="PF13091">
    <property type="entry name" value="PLDc_2"/>
    <property type="match status" value="2"/>
</dbReference>
<dbReference type="InterPro" id="IPR001736">
    <property type="entry name" value="PLipase_D/transphosphatidylase"/>
</dbReference>
<dbReference type="PROSITE" id="PS50035">
    <property type="entry name" value="PLD"/>
    <property type="match status" value="2"/>
</dbReference>
<dbReference type="SUPFAM" id="SSF56024">
    <property type="entry name" value="Phospholipase D/nuclease"/>
    <property type="match status" value="2"/>
</dbReference>
<dbReference type="RefSeq" id="WP_132847453.1">
    <property type="nucleotide sequence ID" value="NZ_CP058648.1"/>
</dbReference>
<protein>
    <recommendedName>
        <fullName evidence="12 13">Cardiolipin synthase</fullName>
        <shortName evidence="12">CL synthase</shortName>
        <ecNumber evidence="12 13">2.7.8.-</ecNumber>
    </recommendedName>
</protein>
<keyword evidence="9 12" id="KW-0472">Membrane</keyword>
<evidence type="ECO:0000256" key="1">
    <source>
        <dbReference type="ARBA" id="ARBA00004651"/>
    </source>
</evidence>
<feature type="transmembrane region" description="Helical" evidence="12">
    <location>
        <begin position="33"/>
        <end position="53"/>
    </location>
</feature>
<evidence type="ECO:0000256" key="4">
    <source>
        <dbReference type="ARBA" id="ARBA00022679"/>
    </source>
</evidence>
<dbReference type="GO" id="GO:0008808">
    <property type="term" value="F:cardiolipin synthase activity"/>
    <property type="evidence" value="ECO:0007669"/>
    <property type="project" value="UniProtKB-UniRule"/>
</dbReference>
<keyword evidence="16" id="KW-1185">Reference proteome</keyword>
<dbReference type="InterPro" id="IPR030874">
    <property type="entry name" value="Cardiolipin_synth_Firmi"/>
</dbReference>
<dbReference type="GO" id="GO:0032049">
    <property type="term" value="P:cardiolipin biosynthetic process"/>
    <property type="evidence" value="ECO:0007669"/>
    <property type="project" value="UniProtKB-UniRule"/>
</dbReference>
<dbReference type="Pfam" id="PF13396">
    <property type="entry name" value="PLDc_N"/>
    <property type="match status" value="1"/>
</dbReference>
<evidence type="ECO:0000256" key="9">
    <source>
        <dbReference type="ARBA" id="ARBA00023136"/>
    </source>
</evidence>
<evidence type="ECO:0000313" key="15">
    <source>
        <dbReference type="EMBL" id="TCQ07108.1"/>
    </source>
</evidence>
<name>A0A4R2TT86_9FIRM</name>
<keyword evidence="4 12" id="KW-0808">Transferase</keyword>
<evidence type="ECO:0000256" key="13">
    <source>
        <dbReference type="NCBIfam" id="TIGR04265"/>
    </source>
</evidence>
<evidence type="ECO:0000256" key="12">
    <source>
        <dbReference type="HAMAP-Rule" id="MF_01916"/>
    </source>
</evidence>